<keyword evidence="2" id="KW-1185">Reference proteome</keyword>
<dbReference type="AlphaFoldDB" id="F2L606"/>
<sequence>MINPRRLPFVEAVEVPGCPNGSLFVVSYLMEKRPRTAKFLVPDSDCVAVLRFILPHMGYSHRVARREKGWLVEVEKAQ</sequence>
<dbReference type="eggNOG" id="arCOG02073">
    <property type="taxonomic scope" value="Archaea"/>
</dbReference>
<accession>F2L606</accession>
<dbReference type="STRING" id="999630.TUZN_0968"/>
<dbReference type="EMBL" id="CP002590">
    <property type="protein sequence ID" value="AEA12451.1"/>
    <property type="molecule type" value="Genomic_DNA"/>
</dbReference>
<gene>
    <name evidence="1" type="ordered locus">TUZN_0968</name>
</gene>
<evidence type="ECO:0000313" key="1">
    <source>
        <dbReference type="EMBL" id="AEA12451.1"/>
    </source>
</evidence>
<dbReference type="KEGG" id="tuz:TUZN_0968"/>
<organism evidence="1 2">
    <name type="scientific">Thermoproteus uzoniensis (strain 768-20)</name>
    <dbReference type="NCBI Taxonomy" id="999630"/>
    <lineage>
        <taxon>Archaea</taxon>
        <taxon>Thermoproteota</taxon>
        <taxon>Thermoprotei</taxon>
        <taxon>Thermoproteales</taxon>
        <taxon>Thermoproteaceae</taxon>
        <taxon>Thermoproteus</taxon>
    </lineage>
</organism>
<evidence type="ECO:0000313" key="2">
    <source>
        <dbReference type="Proteomes" id="UP000008138"/>
    </source>
</evidence>
<proteinExistence type="predicted"/>
<dbReference type="Proteomes" id="UP000008138">
    <property type="component" value="Chromosome"/>
</dbReference>
<dbReference type="HOGENOM" id="CLU_193461_0_0_2"/>
<name>F2L606_THEU7</name>
<protein>
    <submittedName>
        <fullName evidence="1">Uncharacterized protein</fullName>
    </submittedName>
</protein>
<reference evidence="1 2" key="1">
    <citation type="journal article" date="2011" name="J. Bacteriol.">
        <title>Complete genome sequence of the thermoacidophilic crenarchaeon Thermoproteus uzoniensis 768-20.</title>
        <authorList>
            <person name="Mardanov A.V."/>
            <person name="Gumerov V.M."/>
            <person name="Beletsky A.V."/>
            <person name="Prokofeva M.I."/>
            <person name="Bonch-Osmolovskaya E.A."/>
            <person name="Ravin N.V."/>
            <person name="Skryabin K.G."/>
        </authorList>
    </citation>
    <scope>NUCLEOTIDE SEQUENCE [LARGE SCALE GENOMIC DNA]</scope>
    <source>
        <strain evidence="1 2">768-20</strain>
    </source>
</reference>
<reference key="2">
    <citation type="submission" date="2011-03" db="EMBL/GenBank/DDBJ databases">
        <title>Complete genome sequence of the thermoacidophilic crenarchaeon Thermoproteus uzoniensis 768-20.</title>
        <authorList>
            <person name="Mardanov A.V."/>
            <person name="Gumerov V.M."/>
            <person name="Beletsky A.V."/>
            <person name="Prokofeva M.I."/>
            <person name="Bonch-Osmolovskaya E.A."/>
            <person name="Ravin N.V."/>
            <person name="Skryabin K.G."/>
        </authorList>
    </citation>
    <scope>NUCLEOTIDE SEQUENCE</scope>
    <source>
        <strain>768-20</strain>
    </source>
</reference>